<name>A0A806KI13_9BACT</name>
<proteinExistence type="predicted"/>
<accession>A0A806KI13</accession>
<dbReference type="AlphaFoldDB" id="A0A806KI13"/>
<dbReference type="EMBL" id="JQ844289">
    <property type="protein sequence ID" value="AGS54327.1"/>
    <property type="molecule type" value="Genomic_DNA"/>
</dbReference>
<sequence length="38" mass="4298">MSVAIVFLCFFTLFARFQGRFVRNCVFSASIAIYCGLV</sequence>
<protein>
    <submittedName>
        <fullName evidence="1">Uncharacterized protein</fullName>
    </submittedName>
</protein>
<evidence type="ECO:0000313" key="1">
    <source>
        <dbReference type="EMBL" id="AGS54327.1"/>
    </source>
</evidence>
<reference evidence="1" key="1">
    <citation type="submission" date="2012-03" db="EMBL/GenBank/DDBJ databases">
        <title>Functional metagenomics reveals considerable lignocellulase gene clusters in the gut microbiome of a wood-feeding higher termite.</title>
        <authorList>
            <person name="Liu N."/>
        </authorList>
    </citation>
    <scope>NUCLEOTIDE SEQUENCE</scope>
</reference>
<organism evidence="1">
    <name type="scientific">uncultured bacterium contig00115</name>
    <dbReference type="NCBI Taxonomy" id="1181577"/>
    <lineage>
        <taxon>Bacteria</taxon>
        <taxon>environmental samples</taxon>
    </lineage>
</organism>